<organism evidence="2 3">
    <name type="scientific">Marinobacter nauticus</name>
    <name type="common">Marinobacter hydrocarbonoclasticus</name>
    <name type="synonym">Marinobacter aquaeolei</name>
    <dbReference type="NCBI Taxonomy" id="2743"/>
    <lineage>
        <taxon>Bacteria</taxon>
        <taxon>Pseudomonadati</taxon>
        <taxon>Pseudomonadota</taxon>
        <taxon>Gammaproteobacteria</taxon>
        <taxon>Pseudomonadales</taxon>
        <taxon>Marinobacteraceae</taxon>
        <taxon>Marinobacter</taxon>
    </lineage>
</organism>
<name>A0A1M2UXY3_MARNT</name>
<keyword evidence="3" id="KW-1185">Reference proteome</keyword>
<reference evidence="2" key="1">
    <citation type="submission" date="2016-11" db="EMBL/GenBank/DDBJ databases">
        <title>Draft Genome Sequence of Marinobacter hydrocarbonoclasticus strain STW2, a polyaromatic aromatic hydrocarbon degrading and denitrifying bacterium from rhizosphere of Seagrass Enhalus acodoides.</title>
        <authorList>
            <person name="Ling J."/>
            <person name="Dong J."/>
        </authorList>
    </citation>
    <scope>NUCLEOTIDE SEQUENCE [LARGE SCALE GENOMIC DNA]</scope>
    <source>
        <strain evidence="2">STW2</strain>
    </source>
</reference>
<dbReference type="Proteomes" id="UP000183986">
    <property type="component" value="Unassembled WGS sequence"/>
</dbReference>
<dbReference type="AlphaFoldDB" id="A0A1M2UXY3"/>
<feature type="transmembrane region" description="Helical" evidence="1">
    <location>
        <begin position="66"/>
        <end position="87"/>
    </location>
</feature>
<keyword evidence="1" id="KW-0812">Transmembrane</keyword>
<feature type="transmembrane region" description="Helical" evidence="1">
    <location>
        <begin position="316"/>
        <end position="337"/>
    </location>
</feature>
<keyword evidence="1" id="KW-0472">Membrane</keyword>
<accession>A0A1M2UXY3</accession>
<evidence type="ECO:0000313" key="3">
    <source>
        <dbReference type="Proteomes" id="UP000183986"/>
    </source>
</evidence>
<evidence type="ECO:0000256" key="1">
    <source>
        <dbReference type="SAM" id="Phobius"/>
    </source>
</evidence>
<feature type="transmembrane region" description="Helical" evidence="1">
    <location>
        <begin position="99"/>
        <end position="119"/>
    </location>
</feature>
<proteinExistence type="predicted"/>
<gene>
    <name evidence="2" type="ORF">BEE62_09050</name>
</gene>
<comment type="caution">
    <text evidence="2">The sequence shown here is derived from an EMBL/GenBank/DDBJ whole genome shotgun (WGS) entry which is preliminary data.</text>
</comment>
<evidence type="ECO:0000313" key="2">
    <source>
        <dbReference type="EMBL" id="OJT00215.1"/>
    </source>
</evidence>
<dbReference type="EMBL" id="MPKY01000001">
    <property type="protein sequence ID" value="OJT00215.1"/>
    <property type="molecule type" value="Genomic_DNA"/>
</dbReference>
<keyword evidence="1" id="KW-1133">Transmembrane helix</keyword>
<sequence>MIGGLHSFIYRLAIEQSIRRNLPILFGNREPADDDAFLKRFDSLAEYAATVSEPFLRPETTRYQSILLYVSLVFVSIGLFGIGQITFGETLLFVDRRLLFVYTAFIAAVAVISLMKAYVDYQRANFSRSKNFRAIAEMREVLDVSSLRKNVQYYFWEEISNTIGRAYEPFHDAMSKSLDQAPDVVPTSTNLFTMDLEELRKIPELTATIEANEKCLAELSDELAKDVAKFEEKAEIILKARKAAGHDDPYRVFSDSSFERINKAFDECLGSWFDLRNRLQDENLSVIFGEATNSSQHKRAKAVLRLLERIQRIRRIYVGLEVFAPVLFAAIAIFYVWSQ</sequence>
<protein>
    <submittedName>
        <fullName evidence="2">Uncharacterized protein</fullName>
    </submittedName>
</protein>